<proteinExistence type="predicted"/>
<evidence type="ECO:0000313" key="1">
    <source>
        <dbReference type="EMBL" id="GAA2052121.1"/>
    </source>
</evidence>
<protein>
    <submittedName>
        <fullName evidence="1">Uncharacterized protein</fullName>
    </submittedName>
</protein>
<organism evidence="1 2">
    <name type="scientific">Catenulispora yoronensis</name>
    <dbReference type="NCBI Taxonomy" id="450799"/>
    <lineage>
        <taxon>Bacteria</taxon>
        <taxon>Bacillati</taxon>
        <taxon>Actinomycetota</taxon>
        <taxon>Actinomycetes</taxon>
        <taxon>Catenulisporales</taxon>
        <taxon>Catenulisporaceae</taxon>
        <taxon>Catenulispora</taxon>
    </lineage>
</organism>
<sequence>MEDLICAARSHGRCGDWSAEAAETAVIGDTRAVALAVLQGFFDTQQGVARLWRSPGLACFRFDCVRRGSSPIVVFGRGETVMASLVDLLAEREIAAEAWVAALQEQIAALSGQLAVAAEAVSRLRVTRETVAGVGRCVG</sequence>
<name>A0ABP5GN89_9ACTN</name>
<dbReference type="Proteomes" id="UP001500751">
    <property type="component" value="Unassembled WGS sequence"/>
</dbReference>
<evidence type="ECO:0000313" key="2">
    <source>
        <dbReference type="Proteomes" id="UP001500751"/>
    </source>
</evidence>
<keyword evidence="2" id="KW-1185">Reference proteome</keyword>
<dbReference type="EMBL" id="BAAAQN010000053">
    <property type="protein sequence ID" value="GAA2052121.1"/>
    <property type="molecule type" value="Genomic_DNA"/>
</dbReference>
<comment type="caution">
    <text evidence="1">The sequence shown here is derived from an EMBL/GenBank/DDBJ whole genome shotgun (WGS) entry which is preliminary data.</text>
</comment>
<reference evidence="2" key="1">
    <citation type="journal article" date="2019" name="Int. J. Syst. Evol. Microbiol.">
        <title>The Global Catalogue of Microorganisms (GCM) 10K type strain sequencing project: providing services to taxonomists for standard genome sequencing and annotation.</title>
        <authorList>
            <consortium name="The Broad Institute Genomics Platform"/>
            <consortium name="The Broad Institute Genome Sequencing Center for Infectious Disease"/>
            <person name="Wu L."/>
            <person name="Ma J."/>
        </authorList>
    </citation>
    <scope>NUCLEOTIDE SEQUENCE [LARGE SCALE GENOMIC DNA]</scope>
    <source>
        <strain evidence="2">JCM 16014</strain>
    </source>
</reference>
<gene>
    <name evidence="1" type="ORF">GCM10009839_69240</name>
</gene>
<accession>A0ABP5GN89</accession>